<gene>
    <name evidence="1" type="ORF">E8K88_04575</name>
</gene>
<sequence length="76" mass="8631">MRHGNRSLRLHAKEAMQRCYNQALQRRIQTALAALNEHPFCPNTASSGITESEAGEFTIAMRMQQIVDTNVKFVIK</sequence>
<proteinExistence type="predicted"/>
<dbReference type="EMBL" id="SSWX01000004">
    <property type="protein sequence ID" value="THJ35271.1"/>
    <property type="molecule type" value="Genomic_DNA"/>
</dbReference>
<reference evidence="1 2" key="1">
    <citation type="submission" date="2019-04" db="EMBL/GenBank/DDBJ databases">
        <title>Lampropedia sp YIM MLB12 draf genome.</title>
        <authorList>
            <person name="Wang Y.-X."/>
        </authorList>
    </citation>
    <scope>NUCLEOTIDE SEQUENCE [LARGE SCALE GENOMIC DNA]</scope>
    <source>
        <strain evidence="1 2">YIM MLB12</strain>
    </source>
</reference>
<protein>
    <submittedName>
        <fullName evidence="1">Uncharacterized protein</fullName>
    </submittedName>
</protein>
<accession>A0A4S5BVR4</accession>
<comment type="caution">
    <text evidence="1">The sequence shown here is derived from an EMBL/GenBank/DDBJ whole genome shotgun (WGS) entry which is preliminary data.</text>
</comment>
<dbReference type="RefSeq" id="WP_136405468.1">
    <property type="nucleotide sequence ID" value="NZ_SSWX01000004.1"/>
</dbReference>
<dbReference type="Proteomes" id="UP000306236">
    <property type="component" value="Unassembled WGS sequence"/>
</dbReference>
<evidence type="ECO:0000313" key="1">
    <source>
        <dbReference type="EMBL" id="THJ35271.1"/>
    </source>
</evidence>
<keyword evidence="2" id="KW-1185">Reference proteome</keyword>
<evidence type="ECO:0000313" key="2">
    <source>
        <dbReference type="Proteomes" id="UP000306236"/>
    </source>
</evidence>
<organism evidence="1 2">
    <name type="scientific">Lampropedia aestuarii</name>
    <dbReference type="NCBI Taxonomy" id="2562762"/>
    <lineage>
        <taxon>Bacteria</taxon>
        <taxon>Pseudomonadati</taxon>
        <taxon>Pseudomonadota</taxon>
        <taxon>Betaproteobacteria</taxon>
        <taxon>Burkholderiales</taxon>
        <taxon>Comamonadaceae</taxon>
        <taxon>Lampropedia</taxon>
    </lineage>
</organism>
<name>A0A4S5BVR4_9BURK</name>
<dbReference type="AlphaFoldDB" id="A0A4S5BVR4"/>